<evidence type="ECO:0000313" key="3">
    <source>
        <dbReference type="EMBL" id="MBO3659523.1"/>
    </source>
</evidence>
<feature type="transmembrane region" description="Helical" evidence="2">
    <location>
        <begin position="66"/>
        <end position="87"/>
    </location>
</feature>
<organism evidence="3 4">
    <name type="scientific">Acinetobacter haemolyticus</name>
    <dbReference type="NCBI Taxonomy" id="29430"/>
    <lineage>
        <taxon>Bacteria</taxon>
        <taxon>Pseudomonadati</taxon>
        <taxon>Pseudomonadota</taxon>
        <taxon>Gammaproteobacteria</taxon>
        <taxon>Moraxellales</taxon>
        <taxon>Moraxellaceae</taxon>
        <taxon>Acinetobacter</taxon>
    </lineage>
</organism>
<feature type="non-terminal residue" evidence="3">
    <location>
        <position position="108"/>
    </location>
</feature>
<dbReference type="RefSeq" id="WP_208464857.1">
    <property type="nucleotide sequence ID" value="NZ_JAGFOT010000031.1"/>
</dbReference>
<sequence length="108" mass="11465">MNKLCCPMCGSDQVELIPSPQPHSPPRNPHSSFPKPPMHSLMHYLVNYAAMGATGARMLKGQKPMVLLIGAVIGGAVGCAACLLNHLQDNAPAFPPSHSIPPHPQGQR</sequence>
<keyword evidence="2" id="KW-0812">Transmembrane</keyword>
<feature type="compositionally biased region" description="Pro residues" evidence="1">
    <location>
        <begin position="19"/>
        <end position="28"/>
    </location>
</feature>
<gene>
    <name evidence="3" type="ORF">J5N55_15755</name>
</gene>
<name>A0AAW4JB63_ACIHA</name>
<comment type="caution">
    <text evidence="3">The sequence shown here is derived from an EMBL/GenBank/DDBJ whole genome shotgun (WGS) entry which is preliminary data.</text>
</comment>
<protein>
    <submittedName>
        <fullName evidence="3">Uncharacterized protein</fullName>
    </submittedName>
</protein>
<keyword evidence="2" id="KW-1133">Transmembrane helix</keyword>
<dbReference type="Proteomes" id="UP000670925">
    <property type="component" value="Unassembled WGS sequence"/>
</dbReference>
<accession>A0AAW4JB63</accession>
<evidence type="ECO:0000256" key="2">
    <source>
        <dbReference type="SAM" id="Phobius"/>
    </source>
</evidence>
<reference evidence="3" key="1">
    <citation type="submission" date="2021-03" db="EMBL/GenBank/DDBJ databases">
        <title>Acinetobacter spp. whole-genome sequenced from Terengganu.</title>
        <authorList>
            <person name="Mohd Rani F."/>
        </authorList>
    </citation>
    <scope>NUCLEOTIDE SEQUENCE</scope>
    <source>
        <strain evidence="3">AC1502</strain>
    </source>
</reference>
<proteinExistence type="predicted"/>
<evidence type="ECO:0000313" key="4">
    <source>
        <dbReference type="Proteomes" id="UP000670925"/>
    </source>
</evidence>
<evidence type="ECO:0000256" key="1">
    <source>
        <dbReference type="SAM" id="MobiDB-lite"/>
    </source>
</evidence>
<dbReference type="AlphaFoldDB" id="A0AAW4JB63"/>
<dbReference type="EMBL" id="JAGFOT010000031">
    <property type="protein sequence ID" value="MBO3659523.1"/>
    <property type="molecule type" value="Genomic_DNA"/>
</dbReference>
<keyword evidence="2" id="KW-0472">Membrane</keyword>
<feature type="region of interest" description="Disordered" evidence="1">
    <location>
        <begin position="16"/>
        <end position="36"/>
    </location>
</feature>